<dbReference type="SUPFAM" id="SSF52833">
    <property type="entry name" value="Thioredoxin-like"/>
    <property type="match status" value="1"/>
</dbReference>
<evidence type="ECO:0000313" key="11">
    <source>
        <dbReference type="Proteomes" id="UP000239872"/>
    </source>
</evidence>
<evidence type="ECO:0000256" key="4">
    <source>
        <dbReference type="ARBA" id="ARBA00022989"/>
    </source>
</evidence>
<evidence type="ECO:0000256" key="3">
    <source>
        <dbReference type="ARBA" id="ARBA00022748"/>
    </source>
</evidence>
<evidence type="ECO:0000259" key="8">
    <source>
        <dbReference type="Pfam" id="PF02683"/>
    </source>
</evidence>
<accession>A0A2S7T0X3</accession>
<dbReference type="InterPro" id="IPR036249">
    <property type="entry name" value="Thioredoxin-like_sf"/>
</dbReference>
<name>A0A2S7T0X3_9BACT</name>
<dbReference type="GO" id="GO:0016020">
    <property type="term" value="C:membrane"/>
    <property type="evidence" value="ECO:0007669"/>
    <property type="project" value="UniProtKB-SubCell"/>
</dbReference>
<dbReference type="Pfam" id="PF11412">
    <property type="entry name" value="DsbD_N"/>
    <property type="match status" value="1"/>
</dbReference>
<organism evidence="10 11">
    <name type="scientific">Flavipsychrobacter stenotrophus</name>
    <dbReference type="NCBI Taxonomy" id="2077091"/>
    <lineage>
        <taxon>Bacteria</taxon>
        <taxon>Pseudomonadati</taxon>
        <taxon>Bacteroidota</taxon>
        <taxon>Chitinophagia</taxon>
        <taxon>Chitinophagales</taxon>
        <taxon>Chitinophagaceae</taxon>
        <taxon>Flavipsychrobacter</taxon>
    </lineage>
</organism>
<keyword evidence="3" id="KW-0201">Cytochrome c-type biogenesis</keyword>
<dbReference type="InterPro" id="IPR003834">
    <property type="entry name" value="Cyt_c_assmbl_TM_dom"/>
</dbReference>
<dbReference type="Pfam" id="PF02683">
    <property type="entry name" value="DsbD_TM"/>
    <property type="match status" value="1"/>
</dbReference>
<dbReference type="RefSeq" id="WP_105037461.1">
    <property type="nucleotide sequence ID" value="NZ_PPSL01000001.1"/>
</dbReference>
<proteinExistence type="predicted"/>
<feature type="transmembrane region" description="Helical" evidence="6">
    <location>
        <begin position="212"/>
        <end position="236"/>
    </location>
</feature>
<dbReference type="AlphaFoldDB" id="A0A2S7T0X3"/>
<evidence type="ECO:0000259" key="9">
    <source>
        <dbReference type="Pfam" id="PF11412"/>
    </source>
</evidence>
<dbReference type="PANTHER" id="PTHR32234:SF0">
    <property type="entry name" value="THIOL:DISULFIDE INTERCHANGE PROTEIN DSBD"/>
    <property type="match status" value="1"/>
</dbReference>
<comment type="caution">
    <text evidence="10">The sequence shown here is derived from an EMBL/GenBank/DDBJ whole genome shotgun (WGS) entry which is preliminary data.</text>
</comment>
<evidence type="ECO:0000256" key="5">
    <source>
        <dbReference type="ARBA" id="ARBA00023136"/>
    </source>
</evidence>
<feature type="chain" id="PRO_5015521908" evidence="7">
    <location>
        <begin position="19"/>
        <end position="703"/>
    </location>
</feature>
<dbReference type="PANTHER" id="PTHR32234">
    <property type="entry name" value="THIOL:DISULFIDE INTERCHANGE PROTEIN DSBD"/>
    <property type="match status" value="1"/>
</dbReference>
<dbReference type="OrthoDB" id="9811036at2"/>
<dbReference type="Gene3D" id="3.40.30.10">
    <property type="entry name" value="Glutaredoxin"/>
    <property type="match status" value="1"/>
</dbReference>
<feature type="signal peptide" evidence="7">
    <location>
        <begin position="1"/>
        <end position="18"/>
    </location>
</feature>
<feature type="transmembrane region" description="Helical" evidence="6">
    <location>
        <begin position="367"/>
        <end position="391"/>
    </location>
</feature>
<feature type="transmembrane region" description="Helical" evidence="6">
    <location>
        <begin position="333"/>
        <end position="355"/>
    </location>
</feature>
<keyword evidence="11" id="KW-1185">Reference proteome</keyword>
<reference evidence="10 11" key="1">
    <citation type="submission" date="2018-01" db="EMBL/GenBank/DDBJ databases">
        <title>A novel member of the phylum Bacteroidetes isolated from glacier ice.</title>
        <authorList>
            <person name="Liu Q."/>
            <person name="Xin Y.-H."/>
        </authorList>
    </citation>
    <scope>NUCLEOTIDE SEQUENCE [LARGE SCALE GENOMIC DNA]</scope>
    <source>
        <strain evidence="10 11">RB1R16</strain>
    </source>
</reference>
<gene>
    <name evidence="10" type="ORF">CJD36_002190</name>
</gene>
<feature type="domain" description="Thiol:disulfide interchange protein DsbD N-terminal" evidence="9">
    <location>
        <begin position="28"/>
        <end position="143"/>
    </location>
</feature>
<feature type="domain" description="Cytochrome C biogenesis protein transmembrane" evidence="8">
    <location>
        <begin position="213"/>
        <end position="423"/>
    </location>
</feature>
<evidence type="ECO:0000313" key="10">
    <source>
        <dbReference type="EMBL" id="PQJ12578.1"/>
    </source>
</evidence>
<feature type="transmembrane region" description="Helical" evidence="6">
    <location>
        <begin position="403"/>
        <end position="421"/>
    </location>
</feature>
<protein>
    <submittedName>
        <fullName evidence="10">Protein-disulfide reductase</fullName>
    </submittedName>
</protein>
<dbReference type="InterPro" id="IPR028250">
    <property type="entry name" value="DsbDN"/>
</dbReference>
<keyword evidence="4 6" id="KW-1133">Transmembrane helix</keyword>
<dbReference type="Pfam" id="PF13899">
    <property type="entry name" value="Thioredoxin_7"/>
    <property type="match status" value="1"/>
</dbReference>
<dbReference type="Proteomes" id="UP000239872">
    <property type="component" value="Unassembled WGS sequence"/>
</dbReference>
<feature type="transmembrane region" description="Helical" evidence="6">
    <location>
        <begin position="291"/>
        <end position="312"/>
    </location>
</feature>
<feature type="transmembrane region" description="Helical" evidence="6">
    <location>
        <begin position="441"/>
        <end position="458"/>
    </location>
</feature>
<dbReference type="GO" id="GO:0045454">
    <property type="term" value="P:cell redox homeostasis"/>
    <property type="evidence" value="ECO:0007669"/>
    <property type="project" value="TreeGrafter"/>
</dbReference>
<evidence type="ECO:0000256" key="6">
    <source>
        <dbReference type="SAM" id="Phobius"/>
    </source>
</evidence>
<keyword evidence="2 6" id="KW-0812">Transmembrane</keyword>
<evidence type="ECO:0000256" key="7">
    <source>
        <dbReference type="SAM" id="SignalP"/>
    </source>
</evidence>
<evidence type="ECO:0000256" key="1">
    <source>
        <dbReference type="ARBA" id="ARBA00004141"/>
    </source>
</evidence>
<feature type="transmembrane region" description="Helical" evidence="6">
    <location>
        <begin position="483"/>
        <end position="503"/>
    </location>
</feature>
<feature type="transmembrane region" description="Helical" evidence="6">
    <location>
        <begin position="257"/>
        <end position="279"/>
    </location>
</feature>
<dbReference type="EMBL" id="PPSL01000001">
    <property type="protein sequence ID" value="PQJ12578.1"/>
    <property type="molecule type" value="Genomic_DNA"/>
</dbReference>
<dbReference type="GO" id="GO:0017004">
    <property type="term" value="P:cytochrome complex assembly"/>
    <property type="evidence" value="ECO:0007669"/>
    <property type="project" value="UniProtKB-KW"/>
</dbReference>
<sequence>MRFFKVSLIVCLSLLAYAGFGQITKDNSKWSFEAKKKSGNNYELIVHLQLPKDWHIYSLKPGGDGMEIPPEIVFKGNDKVKLVGPLVEKGKLISETMDGIDGIVNFFKGNVDYVQKATIQSNTVVAGFYNYQICDDHMCLPQTPNKKFAITITDAGGEIAAADTATAAPPADTTAATAGAMAASTPDITKKDSDITVAQEKKEQKAEEQKSLLWLFLAAFIGGLAAVITPCVYSMIPITVSFFTKRSKSRKEGIRNALYYAASIIMIFTVLGVLVSLIFGAGALNSLSTNWIANMFFFVVFVVFGISFLGAFEITLPSSWTNATDSKAGVGSFSGIFFMALTLVIVSFSCTGPIVGPLLVAAGKGGIAGPAVGMFGFSVGLALPFALFAIFPGMLNKIASSGGWLNQVKVVLGFIELMLALKFFSNADLSQGWRLLDREVFVALWIVLAVLIGFYLLGKIKMSHDDKPVENVYGQEFVSIPKLFMAIGAFAFAVYLFPGMWGAPLNGVSAFVPPMGTFDAFGGSSAPAVAHEDNGVRPIKYVSDMKRFEPQVVTTLGLETYFDYDEALAAAKKLKKPIMLDFTGINCVNCRKMESQVWSKPEVAKRLKEDFIVVSLYCDFNKLKLPKDQQYFSKEQNVQIESVGQKNTDLQVVKFGANSQPFYFYVDENGNKLIEGGYSYDPDVDKFVKHLDKVKENYKKSHQ</sequence>
<keyword evidence="5 6" id="KW-0472">Membrane</keyword>
<keyword evidence="7" id="KW-0732">Signal</keyword>
<comment type="subcellular location">
    <subcellularLocation>
        <location evidence="1">Membrane</location>
        <topology evidence="1">Multi-pass membrane protein</topology>
    </subcellularLocation>
</comment>
<dbReference type="GO" id="GO:0015035">
    <property type="term" value="F:protein-disulfide reductase activity"/>
    <property type="evidence" value="ECO:0007669"/>
    <property type="project" value="TreeGrafter"/>
</dbReference>
<evidence type="ECO:0000256" key="2">
    <source>
        <dbReference type="ARBA" id="ARBA00022692"/>
    </source>
</evidence>